<organism evidence="2 3">
    <name type="scientific">Senna tora</name>
    <dbReference type="NCBI Taxonomy" id="362788"/>
    <lineage>
        <taxon>Eukaryota</taxon>
        <taxon>Viridiplantae</taxon>
        <taxon>Streptophyta</taxon>
        <taxon>Embryophyta</taxon>
        <taxon>Tracheophyta</taxon>
        <taxon>Spermatophyta</taxon>
        <taxon>Magnoliopsida</taxon>
        <taxon>eudicotyledons</taxon>
        <taxon>Gunneridae</taxon>
        <taxon>Pentapetalae</taxon>
        <taxon>rosids</taxon>
        <taxon>fabids</taxon>
        <taxon>Fabales</taxon>
        <taxon>Fabaceae</taxon>
        <taxon>Caesalpinioideae</taxon>
        <taxon>Cassia clade</taxon>
        <taxon>Senna</taxon>
    </lineage>
</organism>
<name>A0A834SCE3_9FABA</name>
<dbReference type="EMBL" id="JAAIUW010000088">
    <property type="protein sequence ID" value="KAF7800948.1"/>
    <property type="molecule type" value="Genomic_DNA"/>
</dbReference>
<gene>
    <name evidence="2" type="ORF">G2W53_044557</name>
</gene>
<protein>
    <submittedName>
        <fullName evidence="2">Uncharacterized protein</fullName>
    </submittedName>
</protein>
<evidence type="ECO:0000256" key="1">
    <source>
        <dbReference type="SAM" id="MobiDB-lite"/>
    </source>
</evidence>
<feature type="region of interest" description="Disordered" evidence="1">
    <location>
        <begin position="1"/>
        <end position="39"/>
    </location>
</feature>
<sequence length="99" mass="11491">MATITHQSRPNHSPPSHRRSVHRRIVEKSPSKKHKDPSTKSLGFFFVEVVLEAIGSDKNRELLCVPSIRLSKRENDKEIDISLCHNRSSNWHFFFLSVQ</sequence>
<comment type="caution">
    <text evidence="2">The sequence shown here is derived from an EMBL/GenBank/DDBJ whole genome shotgun (WGS) entry which is preliminary data.</text>
</comment>
<feature type="compositionally biased region" description="Low complexity" evidence="1">
    <location>
        <begin position="1"/>
        <end position="11"/>
    </location>
</feature>
<proteinExistence type="predicted"/>
<dbReference type="Proteomes" id="UP000634136">
    <property type="component" value="Unassembled WGS sequence"/>
</dbReference>
<evidence type="ECO:0000313" key="3">
    <source>
        <dbReference type="Proteomes" id="UP000634136"/>
    </source>
</evidence>
<accession>A0A834SCE3</accession>
<dbReference type="AlphaFoldDB" id="A0A834SCE3"/>
<evidence type="ECO:0000313" key="2">
    <source>
        <dbReference type="EMBL" id="KAF7800948.1"/>
    </source>
</evidence>
<reference evidence="2" key="1">
    <citation type="submission" date="2020-09" db="EMBL/GenBank/DDBJ databases">
        <title>Genome-Enabled Discovery of Anthraquinone Biosynthesis in Senna tora.</title>
        <authorList>
            <person name="Kang S.-H."/>
            <person name="Pandey R.P."/>
            <person name="Lee C.-M."/>
            <person name="Sim J.-S."/>
            <person name="Jeong J.-T."/>
            <person name="Choi B.-S."/>
            <person name="Jung M."/>
            <person name="Ginzburg D."/>
            <person name="Zhao K."/>
            <person name="Won S.Y."/>
            <person name="Oh T.-J."/>
            <person name="Yu Y."/>
            <person name="Kim N.-H."/>
            <person name="Lee O.R."/>
            <person name="Lee T.-H."/>
            <person name="Bashyal P."/>
            <person name="Kim T.-S."/>
            <person name="Lee W.-H."/>
            <person name="Kawkins C."/>
            <person name="Kim C.-K."/>
            <person name="Kim J.S."/>
            <person name="Ahn B.O."/>
            <person name="Rhee S.Y."/>
            <person name="Sohng J.K."/>
        </authorList>
    </citation>
    <scope>NUCLEOTIDE SEQUENCE</scope>
    <source>
        <tissue evidence="2">Leaf</tissue>
    </source>
</reference>
<keyword evidence="3" id="KW-1185">Reference proteome</keyword>